<dbReference type="GO" id="GO:0009288">
    <property type="term" value="C:bacterial-type flagellum"/>
    <property type="evidence" value="ECO:0007669"/>
    <property type="project" value="UniProtKB-SubCell"/>
</dbReference>
<comment type="subcellular location">
    <subcellularLocation>
        <location evidence="1">Bacterial flagellum</location>
    </subcellularLocation>
    <subcellularLocation>
        <location evidence="2">Secreted</location>
    </subcellularLocation>
</comment>
<keyword evidence="6" id="KW-0282">Flagellum</keyword>
<name>A0A2M6UF03_9BRAD</name>
<reference evidence="6 7" key="1">
    <citation type="submission" date="2015-06" db="EMBL/GenBank/DDBJ databases">
        <title>Comparative genome analysis of nirS-carrying Bradyrhizobium sp. strains.</title>
        <authorList>
            <person name="Ishii S."/>
            <person name="Jang J."/>
            <person name="Nishizawa T."/>
            <person name="Senoo K."/>
        </authorList>
    </citation>
    <scope>NUCLEOTIDE SEQUENCE [LARGE SCALE GENOMIC DNA]</scope>
    <source>
        <strain evidence="6 7">TSA1</strain>
    </source>
</reference>
<dbReference type="Proteomes" id="UP000228930">
    <property type="component" value="Unassembled WGS sequence"/>
</dbReference>
<evidence type="ECO:0000259" key="5">
    <source>
        <dbReference type="Pfam" id="PF00669"/>
    </source>
</evidence>
<evidence type="ECO:0000313" key="6">
    <source>
        <dbReference type="EMBL" id="PIT03163.1"/>
    </source>
</evidence>
<keyword evidence="7" id="KW-1185">Reference proteome</keyword>
<evidence type="ECO:0000313" key="7">
    <source>
        <dbReference type="Proteomes" id="UP000228930"/>
    </source>
</evidence>
<proteinExistence type="inferred from homology"/>
<keyword evidence="4" id="KW-0975">Bacterial flagellum</keyword>
<accession>A0A2M6UF03</accession>
<dbReference type="RefSeq" id="WP_174719033.1">
    <property type="nucleotide sequence ID" value="NZ_LFJC01000003.1"/>
</dbReference>
<evidence type="ECO:0000256" key="1">
    <source>
        <dbReference type="ARBA" id="ARBA00004365"/>
    </source>
</evidence>
<dbReference type="Gene3D" id="1.20.1330.10">
    <property type="entry name" value="f41 fragment of flagellin, N-terminal domain"/>
    <property type="match status" value="1"/>
</dbReference>
<dbReference type="EMBL" id="LFJC01000003">
    <property type="protein sequence ID" value="PIT03163.1"/>
    <property type="molecule type" value="Genomic_DNA"/>
</dbReference>
<dbReference type="NCBIfam" id="NF006489">
    <property type="entry name" value="PRK08913.1"/>
    <property type="match status" value="1"/>
</dbReference>
<sequence>MVAMRVATFAQSSKMISDALRVQAVMAEKQVQESSGIISSDLGGYGSDAQHVVNLQVSVTRAQSYIDAATLADSKVQVMYSAVGSMTDIITQLRSQLSAASTGSSTETTSVISSAQQMLEEMGSIMNTQYDGQYVFAGGKTDTAPVDLTSFSSGTGSLTTADSSYYAGDDEIASVRVGAGETVSYGVTADNSAFEEVMRVLKFVANSTSLSSADISSALDLAGTALDDTAAVQAKLSSAASSIETASARQSDYKSYAETLSSDLTSVDVAAITAELSTYESQLTASYSALGKILSLNLASYLK</sequence>
<dbReference type="AlphaFoldDB" id="A0A2M6UF03"/>
<dbReference type="PANTHER" id="PTHR42792:SF1">
    <property type="entry name" value="FLAGELLAR HOOK-ASSOCIATED PROTEIN 3"/>
    <property type="match status" value="1"/>
</dbReference>
<dbReference type="InterPro" id="IPR001492">
    <property type="entry name" value="Flagellin"/>
</dbReference>
<protein>
    <submittedName>
        <fullName evidence="6">Flagellar hook protein FlgL</fullName>
    </submittedName>
</protein>
<evidence type="ECO:0000256" key="4">
    <source>
        <dbReference type="ARBA" id="ARBA00023143"/>
    </source>
</evidence>
<dbReference type="Pfam" id="PF00669">
    <property type="entry name" value="Flagellin_N"/>
    <property type="match status" value="1"/>
</dbReference>
<dbReference type="GO" id="GO:0005576">
    <property type="term" value="C:extracellular region"/>
    <property type="evidence" value="ECO:0007669"/>
    <property type="project" value="UniProtKB-SubCell"/>
</dbReference>
<evidence type="ECO:0000256" key="3">
    <source>
        <dbReference type="ARBA" id="ARBA00005709"/>
    </source>
</evidence>
<keyword evidence="6" id="KW-0969">Cilium</keyword>
<dbReference type="PANTHER" id="PTHR42792">
    <property type="entry name" value="FLAGELLIN"/>
    <property type="match status" value="1"/>
</dbReference>
<dbReference type="InterPro" id="IPR001029">
    <property type="entry name" value="Flagellin_N"/>
</dbReference>
<dbReference type="SUPFAM" id="SSF64518">
    <property type="entry name" value="Phase 1 flagellin"/>
    <property type="match status" value="1"/>
</dbReference>
<evidence type="ECO:0000256" key="2">
    <source>
        <dbReference type="ARBA" id="ARBA00004613"/>
    </source>
</evidence>
<gene>
    <name evidence="6" type="primary">flgL</name>
    <name evidence="6" type="ORF">TSA1_22200</name>
</gene>
<feature type="domain" description="Flagellin N-terminal" evidence="5">
    <location>
        <begin position="8"/>
        <end position="140"/>
    </location>
</feature>
<comment type="similarity">
    <text evidence="3">Belongs to the bacterial flagellin family.</text>
</comment>
<dbReference type="GO" id="GO:0005198">
    <property type="term" value="F:structural molecule activity"/>
    <property type="evidence" value="ECO:0007669"/>
    <property type="project" value="InterPro"/>
</dbReference>
<keyword evidence="6" id="KW-0966">Cell projection</keyword>
<comment type="caution">
    <text evidence="6">The sequence shown here is derived from an EMBL/GenBank/DDBJ whole genome shotgun (WGS) entry which is preliminary data.</text>
</comment>
<organism evidence="6 7">
    <name type="scientific">Bradyrhizobium nitroreducens</name>
    <dbReference type="NCBI Taxonomy" id="709803"/>
    <lineage>
        <taxon>Bacteria</taxon>
        <taxon>Pseudomonadati</taxon>
        <taxon>Pseudomonadota</taxon>
        <taxon>Alphaproteobacteria</taxon>
        <taxon>Hyphomicrobiales</taxon>
        <taxon>Nitrobacteraceae</taxon>
        <taxon>Bradyrhizobium</taxon>
    </lineage>
</organism>